<feature type="compositionally biased region" description="Low complexity" evidence="5">
    <location>
        <begin position="363"/>
        <end position="377"/>
    </location>
</feature>
<dbReference type="Gene3D" id="3.30.40.10">
    <property type="entry name" value="Zinc/RING finger domain, C3HC4 (zinc finger)"/>
    <property type="match status" value="2"/>
</dbReference>
<dbReference type="GO" id="GO:0008270">
    <property type="term" value="F:zinc ion binding"/>
    <property type="evidence" value="ECO:0007669"/>
    <property type="project" value="UniProtKB-KW"/>
</dbReference>
<dbReference type="InterPro" id="IPR013083">
    <property type="entry name" value="Znf_RING/FYVE/PHD"/>
</dbReference>
<dbReference type="eggNOG" id="KOG0825">
    <property type="taxonomic scope" value="Eukaryota"/>
</dbReference>
<dbReference type="InterPro" id="IPR019787">
    <property type="entry name" value="Znf_PHD-finger"/>
</dbReference>
<dbReference type="STRING" id="86049.A0A1C1CM17"/>
<feature type="region of interest" description="Disordered" evidence="5">
    <location>
        <begin position="298"/>
        <end position="332"/>
    </location>
</feature>
<keyword evidence="1" id="KW-0479">Metal-binding</keyword>
<evidence type="ECO:0000256" key="5">
    <source>
        <dbReference type="SAM" id="MobiDB-lite"/>
    </source>
</evidence>
<feature type="compositionally biased region" description="Low complexity" evidence="5">
    <location>
        <begin position="494"/>
        <end position="507"/>
    </location>
</feature>
<sequence length="687" mass="75864">MSDTCIVCLGDLGTAGGEVPAPLISPAKSPPTDIDAAARVTSSAHIQDAAKSTPSATKDPDELIAHLRPCGHYLHNECLTPWVERANSCPICRASFHLVELMHKINGRAQHPRHIPTVEATDIDTGDVVSSYPVEDRTQVADLDPSMFLEIPEEEDEDQPCQACGEDDNEDVLMYCDGCQKLWHTYCVGLQEVPYGHWFCDNCRAQRELDPRQVSRSSRQTRRRTRGQQRRQRGHESSWNQVWQTVWSRINLDLDFPYEDDESSASYLRRHRQRNQANQQAHDAWLRRMQVAELHGAANRFRDTEPTLPSSPRGEVTPRIRRARESPHPVESADELMAWRAFDQARASSNGPSTTRKRKRKSSTSSPAEPESEPSSANKRRRPSASARAVSESHAPTAMNSRRGQPTRVTSPIPRRQPLMDPTGPSFLQSLLQEVEDSGSGSHSLNLSRPSPRPAASPSADQGSPRPSSPALSPLPSNHSSPRALSATPPPLPGTLRPSSPSGLSSSIQPIYPSIEYPLPRPNATELKERNLSAGRSNGTRVPPAPPPLPSTSTIIAQPRPRSRIPRILENSQSGAAQTRATEASPTRRGRGHTNRPRSPEGSPTTAAMSLTAKEDVQKLVSSALKPHYHDQTITKDEYTSINRDISRMLYDKIGDFEALDVDDRSKWEKIAGDEVNKAVNSLRAQG</sequence>
<feature type="compositionally biased region" description="Low complexity" evidence="5">
    <location>
        <begin position="384"/>
        <end position="393"/>
    </location>
</feature>
<keyword evidence="3" id="KW-0862">Zinc</keyword>
<reference evidence="9" key="1">
    <citation type="submission" date="2015-07" db="EMBL/GenBank/DDBJ databases">
        <authorList>
            <person name="Teixeira M.M."/>
            <person name="Souza R.C."/>
            <person name="Almeida L.G."/>
            <person name="Vicente V.A."/>
            <person name="de Hoog S."/>
            <person name="Bocca A.L."/>
            <person name="de Almeida S.R."/>
            <person name="Vasconcelos A.T."/>
            <person name="Felipe M.S."/>
        </authorList>
    </citation>
    <scope>NUCLEOTIDE SEQUENCE [LARGE SCALE GENOMIC DNA]</scope>
    <source>
        <strain evidence="9">KSF</strain>
    </source>
</reference>
<dbReference type="SUPFAM" id="SSF57903">
    <property type="entry name" value="FYVE/PHD zinc finger"/>
    <property type="match status" value="1"/>
</dbReference>
<dbReference type="PROSITE" id="PS50016">
    <property type="entry name" value="ZF_PHD_2"/>
    <property type="match status" value="1"/>
</dbReference>
<dbReference type="InterPro" id="IPR047157">
    <property type="entry name" value="PHRF1/Atg35"/>
</dbReference>
<dbReference type="VEuPathDB" id="FungiDB:G647_09798"/>
<comment type="caution">
    <text evidence="8">The sequence shown here is derived from an EMBL/GenBank/DDBJ whole genome shotgun (WGS) entry which is preliminary data.</text>
</comment>
<evidence type="ECO:0000313" key="8">
    <source>
        <dbReference type="EMBL" id="OCT49537.1"/>
    </source>
</evidence>
<dbReference type="PANTHER" id="PTHR12618">
    <property type="entry name" value="PHD AND RING FINGER DOMAIN-CONTAINING PROTEIN 1"/>
    <property type="match status" value="1"/>
</dbReference>
<accession>A0A1C1CM17</accession>
<dbReference type="PANTHER" id="PTHR12618:SF20">
    <property type="entry name" value="PHD AND RING FINGER DOMAIN-CONTAINING PROTEIN 1"/>
    <property type="match status" value="1"/>
</dbReference>
<feature type="domain" description="RING-type" evidence="7">
    <location>
        <begin position="5"/>
        <end position="93"/>
    </location>
</feature>
<dbReference type="PROSITE" id="PS01359">
    <property type="entry name" value="ZF_PHD_1"/>
    <property type="match status" value="1"/>
</dbReference>
<dbReference type="OrthoDB" id="8062037at2759"/>
<dbReference type="AlphaFoldDB" id="A0A1C1CM17"/>
<dbReference type="InterPro" id="IPR019786">
    <property type="entry name" value="Zinc_finger_PHD-type_CS"/>
</dbReference>
<keyword evidence="2 4" id="KW-0863">Zinc-finger</keyword>
<name>A0A1C1CM17_9EURO</name>
<dbReference type="InterPro" id="IPR011011">
    <property type="entry name" value="Znf_FYVE_PHD"/>
</dbReference>
<evidence type="ECO:0000256" key="2">
    <source>
        <dbReference type="ARBA" id="ARBA00022771"/>
    </source>
</evidence>
<evidence type="ECO:0000313" key="9">
    <source>
        <dbReference type="Proteomes" id="UP000094526"/>
    </source>
</evidence>
<feature type="compositionally biased region" description="Basic residues" evidence="5">
    <location>
        <begin position="219"/>
        <end position="233"/>
    </location>
</feature>
<gene>
    <name evidence="8" type="ORF">CLCR_06783</name>
</gene>
<dbReference type="VEuPathDB" id="FungiDB:CLCR_06783"/>
<dbReference type="SMART" id="SM00249">
    <property type="entry name" value="PHD"/>
    <property type="match status" value="1"/>
</dbReference>
<dbReference type="PROSITE" id="PS50089">
    <property type="entry name" value="ZF_RING_2"/>
    <property type="match status" value="1"/>
</dbReference>
<feature type="compositionally biased region" description="Polar residues" evidence="5">
    <location>
        <begin position="398"/>
        <end position="410"/>
    </location>
</feature>
<dbReference type="SMART" id="SM00184">
    <property type="entry name" value="RING"/>
    <property type="match status" value="1"/>
</dbReference>
<keyword evidence="9" id="KW-1185">Reference proteome</keyword>
<feature type="compositionally biased region" description="Low complexity" evidence="5">
    <location>
        <begin position="448"/>
        <end position="482"/>
    </location>
</feature>
<evidence type="ECO:0000256" key="3">
    <source>
        <dbReference type="ARBA" id="ARBA00022833"/>
    </source>
</evidence>
<feature type="region of interest" description="Disordered" evidence="5">
    <location>
        <begin position="344"/>
        <end position="607"/>
    </location>
</feature>
<feature type="region of interest" description="Disordered" evidence="5">
    <location>
        <begin position="210"/>
        <end position="236"/>
    </location>
</feature>
<dbReference type="Pfam" id="PF13639">
    <property type="entry name" value="zf-RING_2"/>
    <property type="match status" value="1"/>
</dbReference>
<dbReference type="EMBL" id="LGRB01000010">
    <property type="protein sequence ID" value="OCT49537.1"/>
    <property type="molecule type" value="Genomic_DNA"/>
</dbReference>
<dbReference type="InterPro" id="IPR001965">
    <property type="entry name" value="Znf_PHD"/>
</dbReference>
<feature type="domain" description="PHD-type" evidence="6">
    <location>
        <begin position="158"/>
        <end position="206"/>
    </location>
</feature>
<protein>
    <submittedName>
        <fullName evidence="8">Putative PHD and RING finger domain protein</fullName>
    </submittedName>
</protein>
<dbReference type="Pfam" id="PF00628">
    <property type="entry name" value="PHD"/>
    <property type="match status" value="1"/>
</dbReference>
<dbReference type="InterPro" id="IPR001841">
    <property type="entry name" value="Znf_RING"/>
</dbReference>
<organism evidence="8 9">
    <name type="scientific">Cladophialophora carrionii</name>
    <dbReference type="NCBI Taxonomy" id="86049"/>
    <lineage>
        <taxon>Eukaryota</taxon>
        <taxon>Fungi</taxon>
        <taxon>Dikarya</taxon>
        <taxon>Ascomycota</taxon>
        <taxon>Pezizomycotina</taxon>
        <taxon>Eurotiomycetes</taxon>
        <taxon>Chaetothyriomycetidae</taxon>
        <taxon>Chaetothyriales</taxon>
        <taxon>Herpotrichiellaceae</taxon>
        <taxon>Cladophialophora</taxon>
    </lineage>
</organism>
<evidence type="ECO:0000259" key="6">
    <source>
        <dbReference type="PROSITE" id="PS50016"/>
    </source>
</evidence>
<feature type="compositionally biased region" description="Polar residues" evidence="5">
    <location>
        <begin position="570"/>
        <end position="585"/>
    </location>
</feature>
<proteinExistence type="predicted"/>
<evidence type="ECO:0000259" key="7">
    <source>
        <dbReference type="PROSITE" id="PS50089"/>
    </source>
</evidence>
<dbReference type="SUPFAM" id="SSF57850">
    <property type="entry name" value="RING/U-box"/>
    <property type="match status" value="1"/>
</dbReference>
<evidence type="ECO:0000256" key="4">
    <source>
        <dbReference type="PROSITE-ProRule" id="PRU00175"/>
    </source>
</evidence>
<evidence type="ECO:0000256" key="1">
    <source>
        <dbReference type="ARBA" id="ARBA00022723"/>
    </source>
</evidence>
<dbReference type="Proteomes" id="UP000094526">
    <property type="component" value="Unassembled WGS sequence"/>
</dbReference>